<reference evidence="2 3" key="1">
    <citation type="journal article" date="2016" name="Nat. Commun.">
        <title>Thousands of microbial genomes shed light on interconnected biogeochemical processes in an aquifer system.</title>
        <authorList>
            <person name="Anantharaman K."/>
            <person name="Brown C.T."/>
            <person name="Hug L.A."/>
            <person name="Sharon I."/>
            <person name="Castelle C.J."/>
            <person name="Probst A.J."/>
            <person name="Thomas B.C."/>
            <person name="Singh A."/>
            <person name="Wilkins M.J."/>
            <person name="Karaoz U."/>
            <person name="Brodie E.L."/>
            <person name="Williams K.H."/>
            <person name="Hubbard S.S."/>
            <person name="Banfield J.F."/>
        </authorList>
    </citation>
    <scope>NUCLEOTIDE SEQUENCE [LARGE SCALE GENOMIC DNA]</scope>
    <source>
        <strain evidence="3">RIFCSPLOWO2_12_FULL_64_10</strain>
    </source>
</reference>
<sequence length="200" mass="21739">MDRKRDDTDGGLRRIVAALKASPPHGLPEDFADRVVATALRRAEPSAWAGMWRRAFDFLFIPRPVLLRPVWQVACGVLLCALSAGVTLWGVRAPSAHGGQAVLVRFALKAPGASQVALAGDFNAWDANGIRLQDPKGDEVWHIVLPLKPGVYQYMFVVDGKTWMPDPLGDDTVDDGFGQRNSLVKVVNFTPEGQGDPSVL</sequence>
<evidence type="ECO:0000313" key="3">
    <source>
        <dbReference type="Proteomes" id="UP000178606"/>
    </source>
</evidence>
<proteinExistence type="predicted"/>
<dbReference type="InterPro" id="IPR014756">
    <property type="entry name" value="Ig_E-set"/>
</dbReference>
<dbReference type="AlphaFoldDB" id="A0A1F6C5N7"/>
<dbReference type="EMBL" id="MFKF01000404">
    <property type="protein sequence ID" value="OGG44413.1"/>
    <property type="molecule type" value="Genomic_DNA"/>
</dbReference>
<dbReference type="Proteomes" id="UP000178606">
    <property type="component" value="Unassembled WGS sequence"/>
</dbReference>
<evidence type="ECO:0000259" key="1">
    <source>
        <dbReference type="Pfam" id="PF16561"/>
    </source>
</evidence>
<dbReference type="Pfam" id="PF16561">
    <property type="entry name" value="AMPK1_CBM"/>
    <property type="match status" value="1"/>
</dbReference>
<dbReference type="Gene3D" id="2.60.40.10">
    <property type="entry name" value="Immunoglobulins"/>
    <property type="match status" value="1"/>
</dbReference>
<gene>
    <name evidence="2" type="ORF">A3F84_00885</name>
</gene>
<protein>
    <recommendedName>
        <fullName evidence="1">AMP-activated protein kinase glycogen-binding domain-containing protein</fullName>
    </recommendedName>
</protein>
<dbReference type="InterPro" id="IPR032640">
    <property type="entry name" value="AMPK1_CBM"/>
</dbReference>
<dbReference type="SUPFAM" id="SSF81296">
    <property type="entry name" value="E set domains"/>
    <property type="match status" value="1"/>
</dbReference>
<dbReference type="CDD" id="cd07184">
    <property type="entry name" value="E_set_Isoamylase_like_N"/>
    <property type="match status" value="1"/>
</dbReference>
<organism evidence="2 3">
    <name type="scientific">Handelsmanbacteria sp. (strain RIFCSPLOWO2_12_FULL_64_10)</name>
    <dbReference type="NCBI Taxonomy" id="1817868"/>
    <lineage>
        <taxon>Bacteria</taxon>
        <taxon>Candidatus Handelsmaniibacteriota</taxon>
    </lineage>
</organism>
<comment type="caution">
    <text evidence="2">The sequence shown here is derived from an EMBL/GenBank/DDBJ whole genome shotgun (WGS) entry which is preliminary data.</text>
</comment>
<feature type="domain" description="AMP-activated protein kinase glycogen-binding" evidence="1">
    <location>
        <begin position="112"/>
        <end position="187"/>
    </location>
</feature>
<name>A0A1F6C5N7_HANXR</name>
<dbReference type="InterPro" id="IPR013783">
    <property type="entry name" value="Ig-like_fold"/>
</dbReference>
<accession>A0A1F6C5N7</accession>
<evidence type="ECO:0000313" key="2">
    <source>
        <dbReference type="EMBL" id="OGG44413.1"/>
    </source>
</evidence>